<feature type="region of interest" description="Disordered" evidence="4">
    <location>
        <begin position="557"/>
        <end position="579"/>
    </location>
</feature>
<dbReference type="PROSITE" id="PS50184">
    <property type="entry name" value="VWFC_2"/>
    <property type="match status" value="1"/>
</dbReference>
<feature type="region of interest" description="Disordered" evidence="4">
    <location>
        <begin position="793"/>
        <end position="873"/>
    </location>
</feature>
<feature type="compositionally biased region" description="Acidic residues" evidence="4">
    <location>
        <begin position="854"/>
        <end position="870"/>
    </location>
</feature>
<dbReference type="Pfam" id="PF23334">
    <property type="entry name" value="VWC2L_2nd"/>
    <property type="match status" value="1"/>
</dbReference>
<evidence type="ECO:0000313" key="7">
    <source>
        <dbReference type="Proteomes" id="UP000235965"/>
    </source>
</evidence>
<dbReference type="InParanoid" id="A0A2J7R7P5"/>
<feature type="compositionally biased region" description="Polar residues" evidence="4">
    <location>
        <begin position="799"/>
        <end position="825"/>
    </location>
</feature>
<dbReference type="SMART" id="SM00214">
    <property type="entry name" value="VWC"/>
    <property type="match status" value="4"/>
</dbReference>
<dbReference type="EMBL" id="NEVH01006727">
    <property type="protein sequence ID" value="PNF36850.1"/>
    <property type="molecule type" value="Genomic_DNA"/>
</dbReference>
<dbReference type="FunCoup" id="A0A2J7R7P5">
    <property type="interactions" value="7"/>
</dbReference>
<dbReference type="Gene3D" id="6.20.200.20">
    <property type="match status" value="2"/>
</dbReference>
<evidence type="ECO:0000256" key="1">
    <source>
        <dbReference type="ARBA" id="ARBA00004613"/>
    </source>
</evidence>
<proteinExistence type="predicted"/>
<comment type="subcellular location">
    <subcellularLocation>
        <location evidence="1">Secreted</location>
    </subcellularLocation>
</comment>
<protein>
    <recommendedName>
        <fullName evidence="5">VWFC domain-containing protein</fullName>
    </recommendedName>
</protein>
<feature type="region of interest" description="Disordered" evidence="4">
    <location>
        <begin position="886"/>
        <end position="960"/>
    </location>
</feature>
<reference evidence="6 7" key="1">
    <citation type="submission" date="2017-12" db="EMBL/GenBank/DDBJ databases">
        <title>Hemimetabolous genomes reveal molecular basis of termite eusociality.</title>
        <authorList>
            <person name="Harrison M.C."/>
            <person name="Jongepier E."/>
            <person name="Robertson H.M."/>
            <person name="Arning N."/>
            <person name="Bitard-Feildel T."/>
            <person name="Chao H."/>
            <person name="Childers C.P."/>
            <person name="Dinh H."/>
            <person name="Doddapaneni H."/>
            <person name="Dugan S."/>
            <person name="Gowin J."/>
            <person name="Greiner C."/>
            <person name="Han Y."/>
            <person name="Hu H."/>
            <person name="Hughes D.S.T."/>
            <person name="Huylmans A.-K."/>
            <person name="Kemena C."/>
            <person name="Kremer L.P.M."/>
            <person name="Lee S.L."/>
            <person name="Lopez-Ezquerra A."/>
            <person name="Mallet L."/>
            <person name="Monroy-Kuhn J.M."/>
            <person name="Moser A."/>
            <person name="Murali S.C."/>
            <person name="Muzny D.M."/>
            <person name="Otani S."/>
            <person name="Piulachs M.-D."/>
            <person name="Poelchau M."/>
            <person name="Qu J."/>
            <person name="Schaub F."/>
            <person name="Wada-Katsumata A."/>
            <person name="Worley K.C."/>
            <person name="Xie Q."/>
            <person name="Ylla G."/>
            <person name="Poulsen M."/>
            <person name="Gibbs R.A."/>
            <person name="Schal C."/>
            <person name="Richards S."/>
            <person name="Belles X."/>
            <person name="Korb J."/>
            <person name="Bornberg-Bauer E."/>
        </authorList>
    </citation>
    <scope>NUCLEOTIDE SEQUENCE [LARGE SCALE GENOMIC DNA]</scope>
    <source>
        <tissue evidence="6">Whole body</tissue>
    </source>
</reference>
<organism evidence="6 7">
    <name type="scientific">Cryptotermes secundus</name>
    <dbReference type="NCBI Taxonomy" id="105785"/>
    <lineage>
        <taxon>Eukaryota</taxon>
        <taxon>Metazoa</taxon>
        <taxon>Ecdysozoa</taxon>
        <taxon>Arthropoda</taxon>
        <taxon>Hexapoda</taxon>
        <taxon>Insecta</taxon>
        <taxon>Pterygota</taxon>
        <taxon>Neoptera</taxon>
        <taxon>Polyneoptera</taxon>
        <taxon>Dictyoptera</taxon>
        <taxon>Blattodea</taxon>
        <taxon>Blattoidea</taxon>
        <taxon>Termitoidae</taxon>
        <taxon>Kalotermitidae</taxon>
        <taxon>Cryptotermitinae</taxon>
        <taxon>Cryptotermes</taxon>
    </lineage>
</organism>
<dbReference type="Gene3D" id="2.10.70.10">
    <property type="entry name" value="Complement Module, domain 1"/>
    <property type="match status" value="1"/>
</dbReference>
<keyword evidence="3" id="KW-0732">Signal</keyword>
<keyword evidence="2" id="KW-0964">Secreted</keyword>
<dbReference type="InterPro" id="IPR052424">
    <property type="entry name" value="Kielin_Chordin-BMP_Reg"/>
</dbReference>
<feature type="compositionally biased region" description="Low complexity" evidence="4">
    <location>
        <begin position="930"/>
        <end position="945"/>
    </location>
</feature>
<accession>A0A2J7R7P5</accession>
<feature type="domain" description="VWFC" evidence="5">
    <location>
        <begin position="655"/>
        <end position="718"/>
    </location>
</feature>
<dbReference type="InterPro" id="IPR001007">
    <property type="entry name" value="VWF_dom"/>
</dbReference>
<evidence type="ECO:0000313" key="6">
    <source>
        <dbReference type="EMBL" id="PNF36850.1"/>
    </source>
</evidence>
<dbReference type="Proteomes" id="UP000235965">
    <property type="component" value="Unassembled WGS sequence"/>
</dbReference>
<dbReference type="PANTHER" id="PTHR46698">
    <property type="entry name" value="CROSSVEINLESS 2"/>
    <property type="match status" value="1"/>
</dbReference>
<comment type="caution">
    <text evidence="6">The sequence shown here is derived from an EMBL/GenBank/DDBJ whole genome shotgun (WGS) entry which is preliminary data.</text>
</comment>
<sequence>MMTMVIMVIIKASVFVSAVIGLLGNVGMAVSPAGDLETESSPARELLQSNHRSCTYKGLVHAEGQHVVIREEPCLNCSCRQGALVCYLRVCRPLPNPPPPECVLIHRKRHCCPELICRDGGTPKKKLDGRSDLTLGGNDMKTDRACVANGTVYAEGSAMHTSGLCDYCYCIRGNQQCIRPQCLLPLEGCTPGYRALSCCPTHYNCSEAIAAETTTTSAAPSSFVGCELDGQFYPEGEMVHTVAQSKCENCFCMKGRVQCMTIECTPPLLGCSPIITSGKCCPTSYNCSGVTDVELAEENFLALDTGNNHLELYTDSKLLSSAITNQKPVSSVRSMPGSLIQSKNHYQQQVTSEGRSNLDGNTTIMETSTDSLTTSSTTMDTTTEDIRSETTTAAMTTDIKTTSTTLPTTVTLQTILEPSGDNNIQERFIVTQTEDSQVSTVTTTLSEEEENLVTMETETTFMTLFPTTVIIPEDIYVANITVHSNVTIVEKDDNITTMNGSLPPIRSIPPEIEAILNITRKKDNDYEYDYNEPSLPPSLPNLRIIPFVAADAVLEGGGDDVDRPTPYSAQDKHRPTDNSLYYKISQPNRFSPPAETEGGFLPREPILDGPFYESKYEVPYHTTGLSILDAHLPVDITVRTVIPPSITMLPQTENEHCISDGREFRNGELISEAGACVMCLCYYGEVLCQEEKCPHVKTGCRRLKEKEHGVCCGLVVCDDAESPTVVLDRMDGTPSPLHLGAIVPPITVAEGVVTPDPFRDVIRTEPAPDLPSLIEDMMPYLLERHTSISTAPISTTISRSFTTPPQERKTTSAPITFTHISTPTDRNVPLTPDLFEEDSNSNRGQPEEQAPLDVEADDDLDTEEDKDEDSGISFDSVLQFLLYNDDTTRPPSRATSHHFGGSGSSTSHNTPATPASQNSSDEDDDKNKPESTTTQASTTSNTENAQNVTTNSAAASEKLSTKPHAVLTTVSNVNPTASSQSPILQHPQLRAPLSADPGAASGLLKLAGCNIYGRMYRVGRIISELSGPCLECMCTEVGVQCRPLSC</sequence>
<gene>
    <name evidence="6" type="ORF">B7P43_G08871</name>
</gene>
<dbReference type="GO" id="GO:0005576">
    <property type="term" value="C:extracellular region"/>
    <property type="evidence" value="ECO:0007669"/>
    <property type="project" value="UniProtKB-SubCell"/>
</dbReference>
<dbReference type="PANTHER" id="PTHR46698:SF3">
    <property type="entry name" value="TENECTIN ISOFORM 1-RELATED"/>
    <property type="match status" value="1"/>
</dbReference>
<name>A0A2J7R7P5_9NEOP</name>
<evidence type="ECO:0000256" key="2">
    <source>
        <dbReference type="ARBA" id="ARBA00022525"/>
    </source>
</evidence>
<dbReference type="SUPFAM" id="SSF57603">
    <property type="entry name" value="FnI-like domain"/>
    <property type="match status" value="4"/>
</dbReference>
<evidence type="ECO:0000259" key="5">
    <source>
        <dbReference type="PROSITE" id="PS50184"/>
    </source>
</evidence>
<keyword evidence="7" id="KW-1185">Reference proteome</keyword>
<evidence type="ECO:0000256" key="4">
    <source>
        <dbReference type="SAM" id="MobiDB-lite"/>
    </source>
</evidence>
<dbReference type="AlphaFoldDB" id="A0A2J7R7P5"/>
<dbReference type="OrthoDB" id="10072086at2759"/>
<dbReference type="STRING" id="105785.A0A2J7R7P5"/>
<evidence type="ECO:0000256" key="3">
    <source>
        <dbReference type="ARBA" id="ARBA00022729"/>
    </source>
</evidence>